<dbReference type="EMBL" id="JANBUP010001303">
    <property type="protein sequence ID" value="KAJ2806687.1"/>
    <property type="molecule type" value="Genomic_DNA"/>
</dbReference>
<sequence>MPTSVAHQTFWDRIPNATSKIAILGKSEHLSCHSASKRQPSSSLAAPRRPSKRKQLRPMRSPLAPLSALSSPQPATPPAKSRRLSVDNSPHTSRTARIHTEDGTGMSRAFRLSFSDAYSRNPHEYVQALIDSEST</sequence>
<accession>A0ACC1LFV4</accession>
<reference evidence="1" key="1">
    <citation type="submission" date="2022-07" db="EMBL/GenBank/DDBJ databases">
        <title>Phylogenomic reconstructions and comparative analyses of Kickxellomycotina fungi.</title>
        <authorList>
            <person name="Reynolds N.K."/>
            <person name="Stajich J.E."/>
            <person name="Barry K."/>
            <person name="Grigoriev I.V."/>
            <person name="Crous P."/>
            <person name="Smith M.E."/>
        </authorList>
    </citation>
    <scope>NUCLEOTIDE SEQUENCE</scope>
    <source>
        <strain evidence="1">CBS 102833</strain>
    </source>
</reference>
<organism evidence="1 2">
    <name type="scientific">Coemansia furcata</name>
    <dbReference type="NCBI Taxonomy" id="417177"/>
    <lineage>
        <taxon>Eukaryota</taxon>
        <taxon>Fungi</taxon>
        <taxon>Fungi incertae sedis</taxon>
        <taxon>Zoopagomycota</taxon>
        <taxon>Kickxellomycotina</taxon>
        <taxon>Kickxellomycetes</taxon>
        <taxon>Kickxellales</taxon>
        <taxon>Kickxellaceae</taxon>
        <taxon>Coemansia</taxon>
    </lineage>
</organism>
<comment type="caution">
    <text evidence="1">The sequence shown here is derived from an EMBL/GenBank/DDBJ whole genome shotgun (WGS) entry which is preliminary data.</text>
</comment>
<evidence type="ECO:0000313" key="2">
    <source>
        <dbReference type="Proteomes" id="UP001140096"/>
    </source>
</evidence>
<protein>
    <submittedName>
        <fullName evidence="1">Uncharacterized protein</fullName>
    </submittedName>
</protein>
<keyword evidence="2" id="KW-1185">Reference proteome</keyword>
<dbReference type="Proteomes" id="UP001140096">
    <property type="component" value="Unassembled WGS sequence"/>
</dbReference>
<proteinExistence type="predicted"/>
<evidence type="ECO:0000313" key="1">
    <source>
        <dbReference type="EMBL" id="KAJ2806687.1"/>
    </source>
</evidence>
<feature type="non-terminal residue" evidence="1">
    <location>
        <position position="135"/>
    </location>
</feature>
<name>A0ACC1LFV4_9FUNG</name>
<gene>
    <name evidence="1" type="ORF">H4S07_003744</name>
</gene>